<gene>
    <name evidence="1" type="ORF">CLOBOL_06034</name>
</gene>
<name>A8S2C4_ENTBW</name>
<reference evidence="1 2" key="2">
    <citation type="submission" date="2007-09" db="EMBL/GenBank/DDBJ databases">
        <title>Draft genome sequence of Clostridium bolteae (ATCC BAA-613).</title>
        <authorList>
            <person name="Sudarsanam P."/>
            <person name="Ley R."/>
            <person name="Guruge J."/>
            <person name="Turnbaugh P.J."/>
            <person name="Mahowald M."/>
            <person name="Liep D."/>
            <person name="Gordon J."/>
        </authorList>
    </citation>
    <scope>NUCLEOTIDE SEQUENCE [LARGE SCALE GENOMIC DNA]</scope>
    <source>
        <strain evidence="2">ATCC BAA-613 / DSM 15670 / CCUG 46953 / JCM 12243 / WAL 16351</strain>
    </source>
</reference>
<proteinExistence type="predicted"/>
<accession>A8S2C4</accession>
<evidence type="ECO:0000313" key="2">
    <source>
        <dbReference type="Proteomes" id="UP000005396"/>
    </source>
</evidence>
<reference evidence="1 2" key="1">
    <citation type="submission" date="2007-08" db="EMBL/GenBank/DDBJ databases">
        <authorList>
            <person name="Fulton L."/>
            <person name="Clifton S."/>
            <person name="Fulton B."/>
            <person name="Xu J."/>
            <person name="Minx P."/>
            <person name="Pepin K.H."/>
            <person name="Johnson M."/>
            <person name="Thiruvilangam P."/>
            <person name="Bhonagiri V."/>
            <person name="Nash W.E."/>
            <person name="Mardis E.R."/>
            <person name="Wilson R.K."/>
        </authorList>
    </citation>
    <scope>NUCLEOTIDE SEQUENCE [LARGE SCALE GENOMIC DNA]</scope>
    <source>
        <strain evidence="2">ATCC BAA-613 / DSM 15670 / CCUG 46953 / JCM 12243 / WAL 16351</strain>
    </source>
</reference>
<dbReference type="Proteomes" id="UP000005396">
    <property type="component" value="Unassembled WGS sequence"/>
</dbReference>
<sequence length="48" mass="5508">MNYAAIGDNEPRPGNALYSHGFSGFFRFFFQTFPGISPRMHDISPLLW</sequence>
<protein>
    <submittedName>
        <fullName evidence="1">Uncharacterized protein</fullName>
    </submittedName>
</protein>
<dbReference type="EMBL" id="ABCC02000047">
    <property type="protein sequence ID" value="EDP13469.1"/>
    <property type="molecule type" value="Genomic_DNA"/>
</dbReference>
<dbReference type="HOGENOM" id="CLU_3151213_0_0_9"/>
<dbReference type="PaxDb" id="411902-CLOBOL_06034"/>
<comment type="caution">
    <text evidence="1">The sequence shown here is derived from an EMBL/GenBank/DDBJ whole genome shotgun (WGS) entry which is preliminary data.</text>
</comment>
<organism evidence="1 2">
    <name type="scientific">Enterocloster bolteae (strain ATCC BAA-613 / DSM 15670 / CCUG 46953 / JCM 12243 / WAL 16351)</name>
    <name type="common">Clostridium bolteae</name>
    <dbReference type="NCBI Taxonomy" id="411902"/>
    <lineage>
        <taxon>Bacteria</taxon>
        <taxon>Bacillati</taxon>
        <taxon>Bacillota</taxon>
        <taxon>Clostridia</taxon>
        <taxon>Lachnospirales</taxon>
        <taxon>Lachnospiraceae</taxon>
        <taxon>Enterocloster</taxon>
    </lineage>
</organism>
<evidence type="ECO:0000313" key="1">
    <source>
        <dbReference type="EMBL" id="EDP13469.1"/>
    </source>
</evidence>
<dbReference type="AlphaFoldDB" id="A8S2C4"/>